<evidence type="ECO:0000256" key="17">
    <source>
        <dbReference type="ARBA" id="ARBA00023170"/>
    </source>
</evidence>
<keyword evidence="6" id="KW-0597">Phosphoprotein</keyword>
<evidence type="ECO:0000256" key="23">
    <source>
        <dbReference type="SAM" id="SignalP"/>
    </source>
</evidence>
<evidence type="ECO:0000256" key="12">
    <source>
        <dbReference type="ARBA" id="ARBA00022741"/>
    </source>
</evidence>
<feature type="transmembrane region" description="Helical" evidence="22">
    <location>
        <begin position="772"/>
        <end position="793"/>
    </location>
</feature>
<dbReference type="SMART" id="SM00369">
    <property type="entry name" value="LRR_TYP"/>
    <property type="match status" value="12"/>
</dbReference>
<dbReference type="GO" id="GO:0033612">
    <property type="term" value="F:receptor serine/threonine kinase binding"/>
    <property type="evidence" value="ECO:0007669"/>
    <property type="project" value="TreeGrafter"/>
</dbReference>
<keyword evidence="14 21" id="KW-0067">ATP-binding</keyword>
<dbReference type="GO" id="GO:0005886">
    <property type="term" value="C:plasma membrane"/>
    <property type="evidence" value="ECO:0007669"/>
    <property type="project" value="UniProtKB-SubCell"/>
</dbReference>
<dbReference type="EMBL" id="PDCK01000039">
    <property type="protein sequence ID" value="PRQ56418.1"/>
    <property type="molecule type" value="Genomic_DNA"/>
</dbReference>
<evidence type="ECO:0000259" key="24">
    <source>
        <dbReference type="PROSITE" id="PS50011"/>
    </source>
</evidence>
<keyword evidence="11" id="KW-0677">Repeat</keyword>
<keyword evidence="13" id="KW-0418">Kinase</keyword>
<evidence type="ECO:0000313" key="26">
    <source>
        <dbReference type="Proteomes" id="UP000238479"/>
    </source>
</evidence>
<comment type="similarity">
    <text evidence="2">Belongs to the protein kinase superfamily. Ser/Thr protein kinase family.</text>
</comment>
<keyword evidence="26" id="KW-1185">Reference proteome</keyword>
<keyword evidence="18" id="KW-0325">Glycoprotein</keyword>
<evidence type="ECO:0000256" key="20">
    <source>
        <dbReference type="ARBA" id="ARBA00048679"/>
    </source>
</evidence>
<dbReference type="FunFam" id="3.30.200.20:FF:000661">
    <property type="entry name" value="Serine-threonine protein kinase plant-type"/>
    <property type="match status" value="1"/>
</dbReference>
<dbReference type="PANTHER" id="PTHR48056:SF73">
    <property type="entry name" value="LRR RECEPTOR-LIKE SERINE_THREONINE-PROTEIN KINASE EFR"/>
    <property type="match status" value="1"/>
</dbReference>
<dbReference type="SUPFAM" id="SSF56112">
    <property type="entry name" value="Protein kinase-like (PK-like)"/>
    <property type="match status" value="1"/>
</dbReference>
<comment type="subcellular location">
    <subcellularLocation>
        <location evidence="1">Cell membrane</location>
        <topology evidence="1">Single-pass membrane protein</topology>
    </subcellularLocation>
</comment>
<reference evidence="25 26" key="1">
    <citation type="journal article" date="2018" name="Nat. Genet.">
        <title>The Rosa genome provides new insights in the design of modern roses.</title>
        <authorList>
            <person name="Bendahmane M."/>
        </authorList>
    </citation>
    <scope>NUCLEOTIDE SEQUENCE [LARGE SCALE GENOMIC DNA]</scope>
    <source>
        <strain evidence="26">cv. Old Blush</strain>
    </source>
</reference>
<evidence type="ECO:0000256" key="14">
    <source>
        <dbReference type="ARBA" id="ARBA00022840"/>
    </source>
</evidence>
<dbReference type="InterPro" id="IPR001611">
    <property type="entry name" value="Leu-rich_rpt"/>
</dbReference>
<evidence type="ECO:0000256" key="7">
    <source>
        <dbReference type="ARBA" id="ARBA00022614"/>
    </source>
</evidence>
<dbReference type="AlphaFoldDB" id="A0A2P6SCK3"/>
<dbReference type="SUPFAM" id="SSF52047">
    <property type="entry name" value="RNI-like"/>
    <property type="match status" value="2"/>
</dbReference>
<dbReference type="InterPro" id="IPR050647">
    <property type="entry name" value="Plant_LRR-RLKs"/>
</dbReference>
<feature type="domain" description="Protein kinase" evidence="24">
    <location>
        <begin position="827"/>
        <end position="1105"/>
    </location>
</feature>
<keyword evidence="8 25" id="KW-0808">Transferase</keyword>
<dbReference type="CDD" id="cd14066">
    <property type="entry name" value="STKc_IRAK"/>
    <property type="match status" value="1"/>
</dbReference>
<keyword evidence="9 22" id="KW-0812">Transmembrane</keyword>
<dbReference type="PROSITE" id="PS00108">
    <property type="entry name" value="PROTEIN_KINASE_ST"/>
    <property type="match status" value="1"/>
</dbReference>
<comment type="catalytic activity">
    <reaction evidence="19">
        <text>L-threonyl-[protein] + ATP = O-phospho-L-threonyl-[protein] + ADP + H(+)</text>
        <dbReference type="Rhea" id="RHEA:46608"/>
        <dbReference type="Rhea" id="RHEA-COMP:11060"/>
        <dbReference type="Rhea" id="RHEA-COMP:11605"/>
        <dbReference type="ChEBI" id="CHEBI:15378"/>
        <dbReference type="ChEBI" id="CHEBI:30013"/>
        <dbReference type="ChEBI" id="CHEBI:30616"/>
        <dbReference type="ChEBI" id="CHEBI:61977"/>
        <dbReference type="ChEBI" id="CHEBI:456216"/>
        <dbReference type="EC" id="2.7.11.1"/>
    </reaction>
</comment>
<evidence type="ECO:0000256" key="13">
    <source>
        <dbReference type="ARBA" id="ARBA00022777"/>
    </source>
</evidence>
<dbReference type="InterPro" id="IPR008271">
    <property type="entry name" value="Ser/Thr_kinase_AS"/>
</dbReference>
<dbReference type="InterPro" id="IPR032675">
    <property type="entry name" value="LRR_dom_sf"/>
</dbReference>
<evidence type="ECO:0000256" key="6">
    <source>
        <dbReference type="ARBA" id="ARBA00022553"/>
    </source>
</evidence>
<evidence type="ECO:0000256" key="3">
    <source>
        <dbReference type="ARBA" id="ARBA00012513"/>
    </source>
</evidence>
<evidence type="ECO:0000256" key="9">
    <source>
        <dbReference type="ARBA" id="ARBA00022692"/>
    </source>
</evidence>
<dbReference type="InterPro" id="IPR013210">
    <property type="entry name" value="LRR_N_plant-typ"/>
</dbReference>
<feature type="binding site" evidence="21">
    <location>
        <position position="855"/>
    </location>
    <ligand>
        <name>ATP</name>
        <dbReference type="ChEBI" id="CHEBI:30616"/>
    </ligand>
</feature>
<dbReference type="InterPro" id="IPR011009">
    <property type="entry name" value="Kinase-like_dom_sf"/>
</dbReference>
<dbReference type="Pfam" id="PF13855">
    <property type="entry name" value="LRR_8"/>
    <property type="match status" value="1"/>
</dbReference>
<dbReference type="GO" id="GO:0005524">
    <property type="term" value="F:ATP binding"/>
    <property type="evidence" value="ECO:0007669"/>
    <property type="project" value="UniProtKB-UniRule"/>
</dbReference>
<keyword evidence="12 21" id="KW-0547">Nucleotide-binding</keyword>
<evidence type="ECO:0000313" key="25">
    <source>
        <dbReference type="EMBL" id="PRQ56418.1"/>
    </source>
</evidence>
<keyword evidence="10 23" id="KW-0732">Signal</keyword>
<evidence type="ECO:0000256" key="16">
    <source>
        <dbReference type="ARBA" id="ARBA00023136"/>
    </source>
</evidence>
<name>A0A2P6SCK3_ROSCH</name>
<dbReference type="PROSITE" id="PS00107">
    <property type="entry name" value="PROTEIN_KINASE_ATP"/>
    <property type="match status" value="1"/>
</dbReference>
<dbReference type="PROSITE" id="PS51450">
    <property type="entry name" value="LRR"/>
    <property type="match status" value="1"/>
</dbReference>
<feature type="signal peptide" evidence="23">
    <location>
        <begin position="1"/>
        <end position="23"/>
    </location>
</feature>
<dbReference type="PANTHER" id="PTHR48056">
    <property type="entry name" value="LRR RECEPTOR-LIKE SERINE/THREONINE-PROTEIN KINASE-RELATED"/>
    <property type="match status" value="1"/>
</dbReference>
<evidence type="ECO:0000256" key="19">
    <source>
        <dbReference type="ARBA" id="ARBA00047899"/>
    </source>
</evidence>
<evidence type="ECO:0000256" key="4">
    <source>
        <dbReference type="ARBA" id="ARBA00022475"/>
    </source>
</evidence>
<dbReference type="InterPro" id="IPR000719">
    <property type="entry name" value="Prot_kinase_dom"/>
</dbReference>
<keyword evidence="16 22" id="KW-0472">Membrane</keyword>
<keyword evidence="17" id="KW-0675">Receptor</keyword>
<dbReference type="Gene3D" id="1.10.510.10">
    <property type="entry name" value="Transferase(Phosphotransferase) domain 1"/>
    <property type="match status" value="1"/>
</dbReference>
<evidence type="ECO:0000256" key="8">
    <source>
        <dbReference type="ARBA" id="ARBA00022679"/>
    </source>
</evidence>
<dbReference type="Pfam" id="PF07714">
    <property type="entry name" value="PK_Tyr_Ser-Thr"/>
    <property type="match status" value="1"/>
</dbReference>
<organism evidence="25 26">
    <name type="scientific">Rosa chinensis</name>
    <name type="common">China rose</name>
    <dbReference type="NCBI Taxonomy" id="74649"/>
    <lineage>
        <taxon>Eukaryota</taxon>
        <taxon>Viridiplantae</taxon>
        <taxon>Streptophyta</taxon>
        <taxon>Embryophyta</taxon>
        <taxon>Tracheophyta</taxon>
        <taxon>Spermatophyta</taxon>
        <taxon>Magnoliopsida</taxon>
        <taxon>eudicotyledons</taxon>
        <taxon>Gunneridae</taxon>
        <taxon>Pentapetalae</taxon>
        <taxon>rosids</taxon>
        <taxon>fabids</taxon>
        <taxon>Rosales</taxon>
        <taxon>Rosaceae</taxon>
        <taxon>Rosoideae</taxon>
        <taxon>Rosoideae incertae sedis</taxon>
        <taxon>Rosa</taxon>
    </lineage>
</organism>
<evidence type="ECO:0000256" key="18">
    <source>
        <dbReference type="ARBA" id="ARBA00023180"/>
    </source>
</evidence>
<keyword evidence="15 22" id="KW-1133">Transmembrane helix</keyword>
<evidence type="ECO:0000256" key="5">
    <source>
        <dbReference type="ARBA" id="ARBA00022527"/>
    </source>
</evidence>
<dbReference type="InterPro" id="IPR003591">
    <property type="entry name" value="Leu-rich_rpt_typical-subtyp"/>
</dbReference>
<keyword evidence="4" id="KW-1003">Cell membrane</keyword>
<evidence type="ECO:0000256" key="22">
    <source>
        <dbReference type="SAM" id="Phobius"/>
    </source>
</evidence>
<keyword evidence="7" id="KW-0433">Leucine-rich repeat</keyword>
<dbReference type="SMART" id="SM00220">
    <property type="entry name" value="S_TKc"/>
    <property type="match status" value="1"/>
</dbReference>
<dbReference type="OMA" id="KVDYCLR"/>
<dbReference type="Gene3D" id="3.30.200.20">
    <property type="entry name" value="Phosphorylase Kinase, domain 1"/>
    <property type="match status" value="1"/>
</dbReference>
<sequence length="1126" mass="123678">MESTWFFLVYCCMAASCLTMAAAQTNISTDQSALLALKAHISSDPHNLILTNWSTTIPICNWVGITCGAHHLRATALNLSYFDLQGTIPPQLGNLSFLVDIDLRNNSFHGHLPGELNRLRRLKFINFGANKFMGAIPSWFGLLSKLQSLYLFGNQFSGSIPATIFNLSVLQVIDFSYNQLSGSIPREIGNLTTLKEIFLDFNNFTEIPNEIGDLNQLEKLFVQKNALEGNIPMAVFNMSSLIILALLQNNLKGRLPDNMCQNLPHLQTLALGYNQFDGPLPSKFWQCNKLVDIFLARNSFSGSIPKWIGNATQLKEVELAENSLTGTIPHEIGNLPNLVWLSLNLNNLNGLIPNTIFNTSTAAFISLVGNKLSGSLPTNIGLGLPNLQEFYLGQNKLSGAIPKSISNASRLTMLSWPLNLLSGSIPSTLCALTNLQYLSLFENNLTIDTTTPEVNILSCLANLKKLRVLAFSSNPLNANLPISFRNHSTSLQNVYFQYCDMRGNIPDDLGNLSSLIALSLYNNKLSGSIPTSIGRLHNLQAMGLGYNKLQGHIPDELCQLQDLEFLGLSDNQLSGSIPSCLGHLASTLRNLYLGSNLLNSTIPSTLWGLSDILYLSLSSNNLSGSLSEDVGNLKAVVEIDLSNNHLSGSIPSNIGNLQSLVNLSLENNKFEGLIPSSLGKSLSLELLDLSENHLSGSIPKSLESLKYLQILNLSFNKLQGEIPTGGPFQNFSAQSFVSSGELCGAPRFRVPSCNNSTFEAHSTKASISILKYIIPGILSATFIVTSIWIVILCRRKNVETAKETSLLPQLLWRRVSHLELVRATNAFNESNLLGSGGFGSVYKGTFSDGTDVAIKVFNLQLEGAFKSFNVECEMLCNIRHRNLIKIISCCSQLDFKAMVLNYMPNGSLEKWLYSQNFCLNILQRLSIMIDVASALEYLHHGYGTPIVHCDLKPSNILLDENMCAHVSDFGIAKLMCGRDSMTQTITQATIGYMAPEYGMEGIVTRRGDVYSFGIVLMETFTRKKPTDEMFGDISLKQWVANSPLLDVVDANLLGTEEGNREFVNKREGLSSIMRLALTCSTESPEERINMQEALATLNKIKIKFFKDAAAGGAVVLNLPLVKQPFV</sequence>
<dbReference type="OrthoDB" id="676979at2759"/>
<dbReference type="InterPro" id="IPR017441">
    <property type="entry name" value="Protein_kinase_ATP_BS"/>
</dbReference>
<protein>
    <recommendedName>
        <fullName evidence="3">non-specific serine/threonine protein kinase</fullName>
        <ecNumber evidence="3">2.7.11.1</ecNumber>
    </recommendedName>
</protein>
<evidence type="ECO:0000256" key="2">
    <source>
        <dbReference type="ARBA" id="ARBA00008684"/>
    </source>
</evidence>
<dbReference type="FunFam" id="1.10.510.10:FF:000358">
    <property type="entry name" value="Putative leucine-rich repeat receptor-like serine/threonine-protein kinase"/>
    <property type="match status" value="1"/>
</dbReference>
<dbReference type="PROSITE" id="PS50011">
    <property type="entry name" value="PROTEIN_KINASE_DOM"/>
    <property type="match status" value="1"/>
</dbReference>
<evidence type="ECO:0000256" key="11">
    <source>
        <dbReference type="ARBA" id="ARBA00022737"/>
    </source>
</evidence>
<proteinExistence type="inferred from homology"/>
<dbReference type="Gramene" id="PRQ56418">
    <property type="protein sequence ID" value="PRQ56418"/>
    <property type="gene ID" value="RchiOBHm_Chr1g0336221"/>
</dbReference>
<evidence type="ECO:0000256" key="15">
    <source>
        <dbReference type="ARBA" id="ARBA00022989"/>
    </source>
</evidence>
<gene>
    <name evidence="25" type="ORF">RchiOBHm_Chr1g0336221</name>
</gene>
<dbReference type="Pfam" id="PF08263">
    <property type="entry name" value="LRRNT_2"/>
    <property type="match status" value="1"/>
</dbReference>
<evidence type="ECO:0000256" key="21">
    <source>
        <dbReference type="PROSITE-ProRule" id="PRU10141"/>
    </source>
</evidence>
<comment type="caution">
    <text evidence="25">The sequence shown here is derived from an EMBL/GenBank/DDBJ whole genome shotgun (WGS) entry which is preliminary data.</text>
</comment>
<keyword evidence="5" id="KW-0723">Serine/threonine-protein kinase</keyword>
<dbReference type="Gene3D" id="3.80.10.10">
    <property type="entry name" value="Ribonuclease Inhibitor"/>
    <property type="match status" value="3"/>
</dbReference>
<accession>A0A2P6SCK3</accession>
<feature type="chain" id="PRO_5015116531" description="non-specific serine/threonine protein kinase" evidence="23">
    <location>
        <begin position="24"/>
        <end position="1126"/>
    </location>
</feature>
<dbReference type="GO" id="GO:0004674">
    <property type="term" value="F:protein serine/threonine kinase activity"/>
    <property type="evidence" value="ECO:0007669"/>
    <property type="project" value="UniProtKB-KW"/>
</dbReference>
<comment type="catalytic activity">
    <reaction evidence="20">
        <text>L-seryl-[protein] + ATP = O-phospho-L-seryl-[protein] + ADP + H(+)</text>
        <dbReference type="Rhea" id="RHEA:17989"/>
        <dbReference type="Rhea" id="RHEA-COMP:9863"/>
        <dbReference type="Rhea" id="RHEA-COMP:11604"/>
        <dbReference type="ChEBI" id="CHEBI:15378"/>
        <dbReference type="ChEBI" id="CHEBI:29999"/>
        <dbReference type="ChEBI" id="CHEBI:30616"/>
        <dbReference type="ChEBI" id="CHEBI:83421"/>
        <dbReference type="ChEBI" id="CHEBI:456216"/>
        <dbReference type="EC" id="2.7.11.1"/>
    </reaction>
</comment>
<evidence type="ECO:0000256" key="1">
    <source>
        <dbReference type="ARBA" id="ARBA00004162"/>
    </source>
</evidence>
<dbReference type="EC" id="2.7.11.1" evidence="3"/>
<dbReference type="InterPro" id="IPR001245">
    <property type="entry name" value="Ser-Thr/Tyr_kinase_cat_dom"/>
</dbReference>
<evidence type="ECO:0000256" key="10">
    <source>
        <dbReference type="ARBA" id="ARBA00022729"/>
    </source>
</evidence>
<dbReference type="FunFam" id="3.80.10.10:FF:000095">
    <property type="entry name" value="LRR receptor-like serine/threonine-protein kinase GSO1"/>
    <property type="match status" value="3"/>
</dbReference>
<dbReference type="Pfam" id="PF00560">
    <property type="entry name" value="LRR_1"/>
    <property type="match status" value="7"/>
</dbReference>
<dbReference type="Proteomes" id="UP000238479">
    <property type="component" value="Chromosome 1"/>
</dbReference>